<reference evidence="3 4" key="1">
    <citation type="submission" date="2022-05" db="EMBL/GenBank/DDBJ databases">
        <authorList>
            <consortium name="Genoscope - CEA"/>
            <person name="William W."/>
        </authorList>
    </citation>
    <scope>NUCLEOTIDE SEQUENCE [LARGE SCALE GENOMIC DNA]</scope>
</reference>
<evidence type="ECO:0000313" key="3">
    <source>
        <dbReference type="EMBL" id="CAH3193685.1"/>
    </source>
</evidence>
<name>A0ABN8SS35_9CNID</name>
<dbReference type="InterPro" id="IPR036047">
    <property type="entry name" value="F-box-like_dom_sf"/>
</dbReference>
<protein>
    <recommendedName>
        <fullName evidence="2">F-box domain-containing protein</fullName>
    </recommendedName>
</protein>
<dbReference type="PANTHER" id="PTHR46731:SF1">
    <property type="entry name" value="F-BOX ONLY PROTEIN 15"/>
    <property type="match status" value="1"/>
</dbReference>
<organism evidence="3 4">
    <name type="scientific">Porites evermanni</name>
    <dbReference type="NCBI Taxonomy" id="104178"/>
    <lineage>
        <taxon>Eukaryota</taxon>
        <taxon>Metazoa</taxon>
        <taxon>Cnidaria</taxon>
        <taxon>Anthozoa</taxon>
        <taxon>Hexacorallia</taxon>
        <taxon>Scleractinia</taxon>
        <taxon>Fungiina</taxon>
        <taxon>Poritidae</taxon>
        <taxon>Porites</taxon>
    </lineage>
</organism>
<dbReference type="InterPro" id="IPR001810">
    <property type="entry name" value="F-box_dom"/>
</dbReference>
<dbReference type="SUPFAM" id="SSF81383">
    <property type="entry name" value="F-box domain"/>
    <property type="match status" value="1"/>
</dbReference>
<dbReference type="SMART" id="SM00256">
    <property type="entry name" value="FBOX"/>
    <property type="match status" value="1"/>
</dbReference>
<proteinExistence type="predicted"/>
<sequence>MSQHQKHLSSYLKSRRSVASNSGPSKERKNVVEAKPSKKSTGKVLTLLKTKAVDLRRLPDELLLKIFRYLSPSELLVCAQVCHQWTIITKESLLWKPLLFKLPKQVRDSLTFEETKGEGFDWKSEIIKRSINARNKEILGLRKKRKKSPYTGLPNEAPQSSKPYLLGDVRWKLCVTDTSGKEHWLPAGSSKLFASSLCIRWYSLQLPPLARLKVLQVFAFLPVFYHRNWTPNENSACARSLVLQEDLRNSRGAMMSLGTAISEGGLITAHVISPSILAACWSASWKDGGELAFITVCLHHHNLTEKILFGSHDRFASPSGSLKNPSARDSPGFFFVFYLSTFAFKGGNFIHCQRDTLPQFSPPRAFNLCGPHWPLVCPCSLVNAQKLGQDICFLDVTVLHEGKLPFWCMSVPVRVFSNKSHDGDFSSEGEKLFIEYSDEHGIIRIDLLKIENEGQTFVTNVELRLLKSFVNFWFHTSY</sequence>
<dbReference type="Pfam" id="PF12937">
    <property type="entry name" value="F-box-like"/>
    <property type="match status" value="1"/>
</dbReference>
<feature type="compositionally biased region" description="Basic and acidic residues" evidence="1">
    <location>
        <begin position="25"/>
        <end position="36"/>
    </location>
</feature>
<evidence type="ECO:0000259" key="2">
    <source>
        <dbReference type="PROSITE" id="PS50181"/>
    </source>
</evidence>
<feature type="domain" description="F-box" evidence="2">
    <location>
        <begin position="52"/>
        <end position="98"/>
    </location>
</feature>
<accession>A0ABN8SS35</accession>
<evidence type="ECO:0000313" key="4">
    <source>
        <dbReference type="Proteomes" id="UP001159427"/>
    </source>
</evidence>
<feature type="region of interest" description="Disordered" evidence="1">
    <location>
        <begin position="1"/>
        <end position="37"/>
    </location>
</feature>
<dbReference type="EMBL" id="CALNXI010003562">
    <property type="protein sequence ID" value="CAH3193685.1"/>
    <property type="molecule type" value="Genomic_DNA"/>
</dbReference>
<comment type="caution">
    <text evidence="3">The sequence shown here is derived from an EMBL/GenBank/DDBJ whole genome shotgun (WGS) entry which is preliminary data.</text>
</comment>
<dbReference type="PANTHER" id="PTHR46731">
    <property type="entry name" value="F-BOX ONLY PROTEIN 15"/>
    <property type="match status" value="1"/>
</dbReference>
<gene>
    <name evidence="3" type="ORF">PEVE_00026317</name>
</gene>
<dbReference type="PROSITE" id="PS50181">
    <property type="entry name" value="FBOX"/>
    <property type="match status" value="1"/>
</dbReference>
<dbReference type="Gene3D" id="1.20.1280.50">
    <property type="match status" value="1"/>
</dbReference>
<dbReference type="Proteomes" id="UP001159427">
    <property type="component" value="Unassembled WGS sequence"/>
</dbReference>
<keyword evidence="4" id="KW-1185">Reference proteome</keyword>
<evidence type="ECO:0000256" key="1">
    <source>
        <dbReference type="SAM" id="MobiDB-lite"/>
    </source>
</evidence>